<dbReference type="AlphaFoldDB" id="A0A7W7SZD7"/>
<dbReference type="EMBL" id="JACHJS010000001">
    <property type="protein sequence ID" value="MBB4963772.1"/>
    <property type="molecule type" value="Genomic_DNA"/>
</dbReference>
<dbReference type="SUPFAM" id="SSF52402">
    <property type="entry name" value="Adenine nucleotide alpha hydrolases-like"/>
    <property type="match status" value="1"/>
</dbReference>
<comment type="caution">
    <text evidence="2">The sequence shown here is derived from an EMBL/GenBank/DDBJ whole genome shotgun (WGS) entry which is preliminary data.</text>
</comment>
<evidence type="ECO:0000313" key="2">
    <source>
        <dbReference type="EMBL" id="MBB4963772.1"/>
    </source>
</evidence>
<dbReference type="InterPro" id="IPR002500">
    <property type="entry name" value="PAPS_reduct_dom"/>
</dbReference>
<accession>A0A7W7SZD7</accession>
<reference evidence="2 3" key="1">
    <citation type="submission" date="2020-08" db="EMBL/GenBank/DDBJ databases">
        <title>Sequencing the genomes of 1000 actinobacteria strains.</title>
        <authorList>
            <person name="Klenk H.-P."/>
        </authorList>
    </citation>
    <scope>NUCLEOTIDE SEQUENCE [LARGE SCALE GENOMIC DNA]</scope>
    <source>
        <strain evidence="2 3">DSM 45084</strain>
    </source>
</reference>
<dbReference type="Proteomes" id="UP000542674">
    <property type="component" value="Unassembled WGS sequence"/>
</dbReference>
<evidence type="ECO:0000259" key="1">
    <source>
        <dbReference type="Pfam" id="PF01507"/>
    </source>
</evidence>
<feature type="domain" description="Phosphoadenosine phosphosulphate reductase" evidence="1">
    <location>
        <begin position="53"/>
        <end position="201"/>
    </location>
</feature>
<dbReference type="InterPro" id="IPR014729">
    <property type="entry name" value="Rossmann-like_a/b/a_fold"/>
</dbReference>
<keyword evidence="3" id="KW-1185">Reference proteome</keyword>
<gene>
    <name evidence="2" type="ORF">F4559_001131</name>
</gene>
<sequence length="257" mass="29371">MLIDSTRITDRDRDHWDALERYDRMLAADPALDRKAESAVAEVRAFLDAGEAYVSVSWGKDSVVVAHLAALAELTVRVVWVRSVLFETPECDAVRDAFLDAHPQVRYEEIAVEMRNPKRGEPGYDTRHADPHADHQDVLRETLTGRWISGLRGEESRMRRMSIAHRGLSTKNTCRPIGRWDATHVFAYLWREKLPVHPVYAMTAGGHYDRRWLRVHPLGSAPPARSAVHGRDMDSWEDAYYGDVLAAARQARAHLWR</sequence>
<dbReference type="GO" id="GO:0004604">
    <property type="term" value="F:phosphoadenylyl-sulfate reductase (thioredoxin) activity"/>
    <property type="evidence" value="ECO:0007669"/>
    <property type="project" value="UniProtKB-EC"/>
</dbReference>
<dbReference type="Pfam" id="PF01507">
    <property type="entry name" value="PAPS_reduct"/>
    <property type="match status" value="1"/>
</dbReference>
<protein>
    <submittedName>
        <fullName evidence="2">Phosphoadenosine phosphosulfate reductase</fullName>
        <ecNumber evidence="2">1.8.4.8</ecNumber>
    </submittedName>
</protein>
<dbReference type="EC" id="1.8.4.8" evidence="2"/>
<organism evidence="2 3">
    <name type="scientific">Saccharothrix violaceirubra</name>
    <dbReference type="NCBI Taxonomy" id="413306"/>
    <lineage>
        <taxon>Bacteria</taxon>
        <taxon>Bacillati</taxon>
        <taxon>Actinomycetota</taxon>
        <taxon>Actinomycetes</taxon>
        <taxon>Pseudonocardiales</taxon>
        <taxon>Pseudonocardiaceae</taxon>
        <taxon>Saccharothrix</taxon>
    </lineage>
</organism>
<dbReference type="RefSeq" id="WP_184666518.1">
    <property type="nucleotide sequence ID" value="NZ_BAABAI010000034.1"/>
</dbReference>
<name>A0A7W7SZD7_9PSEU</name>
<evidence type="ECO:0000313" key="3">
    <source>
        <dbReference type="Proteomes" id="UP000542674"/>
    </source>
</evidence>
<proteinExistence type="predicted"/>
<keyword evidence="2" id="KW-0560">Oxidoreductase</keyword>
<dbReference type="Gene3D" id="3.40.50.620">
    <property type="entry name" value="HUPs"/>
    <property type="match status" value="1"/>
</dbReference>